<feature type="region of interest" description="Disordered" evidence="1">
    <location>
        <begin position="139"/>
        <end position="210"/>
    </location>
</feature>
<dbReference type="AlphaFoldDB" id="A0A4C1VFV5"/>
<evidence type="ECO:0000313" key="3">
    <source>
        <dbReference type="Proteomes" id="UP000299102"/>
    </source>
</evidence>
<organism evidence="2 3">
    <name type="scientific">Eumeta variegata</name>
    <name type="common">Bagworm moth</name>
    <name type="synonym">Eumeta japonica</name>
    <dbReference type="NCBI Taxonomy" id="151549"/>
    <lineage>
        <taxon>Eukaryota</taxon>
        <taxon>Metazoa</taxon>
        <taxon>Ecdysozoa</taxon>
        <taxon>Arthropoda</taxon>
        <taxon>Hexapoda</taxon>
        <taxon>Insecta</taxon>
        <taxon>Pterygota</taxon>
        <taxon>Neoptera</taxon>
        <taxon>Endopterygota</taxon>
        <taxon>Lepidoptera</taxon>
        <taxon>Glossata</taxon>
        <taxon>Ditrysia</taxon>
        <taxon>Tineoidea</taxon>
        <taxon>Psychidae</taxon>
        <taxon>Oiketicinae</taxon>
        <taxon>Eumeta</taxon>
    </lineage>
</organism>
<accession>A0A4C1VFV5</accession>
<feature type="compositionally biased region" description="Basic residues" evidence="1">
    <location>
        <begin position="139"/>
        <end position="152"/>
    </location>
</feature>
<gene>
    <name evidence="2" type="ORF">EVAR_31097_1</name>
</gene>
<keyword evidence="3" id="KW-1185">Reference proteome</keyword>
<dbReference type="EMBL" id="BGZK01000330">
    <property type="protein sequence ID" value="GBP37167.1"/>
    <property type="molecule type" value="Genomic_DNA"/>
</dbReference>
<evidence type="ECO:0000313" key="2">
    <source>
        <dbReference type="EMBL" id="GBP37167.1"/>
    </source>
</evidence>
<sequence>MDTRNPRRVTNALEVGKEGMGYRNSHLLDKRKQWKLLIHVERSGSVQTDFVLYPVHKRLLVCGYRILIAFKLKTENDSANSAATGVTDQSYLGRHYSPRPAGEETRKSALKKCSLLSNCRDAEKARRCPWPATVRAARAARRGRARGPRSARPRAASTPFLRRLLALQRGEEDERLRLVPRPRPHAGGGPAAPPPAGPPGARPRNVSFANGTAPEAGELVLSPAQLCGRSAARPSRRAIDSRVRLELSEHSTFDCTRTAILTRKRPFALSISMADVTARSDTTRRYDD</sequence>
<reference evidence="2 3" key="1">
    <citation type="journal article" date="2019" name="Commun. Biol.">
        <title>The bagworm genome reveals a unique fibroin gene that provides high tensile strength.</title>
        <authorList>
            <person name="Kono N."/>
            <person name="Nakamura H."/>
            <person name="Ohtoshi R."/>
            <person name="Tomita M."/>
            <person name="Numata K."/>
            <person name="Arakawa K."/>
        </authorList>
    </citation>
    <scope>NUCLEOTIDE SEQUENCE [LARGE SCALE GENOMIC DNA]</scope>
</reference>
<proteinExistence type="predicted"/>
<feature type="compositionally biased region" description="Pro residues" evidence="1">
    <location>
        <begin position="191"/>
        <end position="201"/>
    </location>
</feature>
<name>A0A4C1VFV5_EUMVA</name>
<dbReference type="Proteomes" id="UP000299102">
    <property type="component" value="Unassembled WGS sequence"/>
</dbReference>
<comment type="caution">
    <text evidence="2">The sequence shown here is derived from an EMBL/GenBank/DDBJ whole genome shotgun (WGS) entry which is preliminary data.</text>
</comment>
<evidence type="ECO:0000256" key="1">
    <source>
        <dbReference type="SAM" id="MobiDB-lite"/>
    </source>
</evidence>
<protein>
    <submittedName>
        <fullName evidence="2">Uncharacterized protein</fullName>
    </submittedName>
</protein>